<evidence type="ECO:0000313" key="3">
    <source>
        <dbReference type="Proteomes" id="UP001153076"/>
    </source>
</evidence>
<dbReference type="InterPro" id="IPR031142">
    <property type="entry name" value="SPX_prot"/>
</dbReference>
<dbReference type="OrthoDB" id="6493944at2759"/>
<dbReference type="EMBL" id="JAKOGI010000039">
    <property type="protein sequence ID" value="KAJ8447318.1"/>
    <property type="molecule type" value="Genomic_DNA"/>
</dbReference>
<dbReference type="GO" id="GO:0016036">
    <property type="term" value="P:cellular response to phosphate starvation"/>
    <property type="evidence" value="ECO:0007669"/>
    <property type="project" value="InterPro"/>
</dbReference>
<dbReference type="Pfam" id="PF03105">
    <property type="entry name" value="SPX"/>
    <property type="match status" value="2"/>
</dbReference>
<dbReference type="AlphaFoldDB" id="A0A9Q1KR12"/>
<dbReference type="CDD" id="cd14481">
    <property type="entry name" value="SPX_AtSPX1_like"/>
    <property type="match status" value="1"/>
</dbReference>
<protein>
    <recommendedName>
        <fullName evidence="1">SPX domain-containing protein</fullName>
    </recommendedName>
</protein>
<accession>A0A9Q1KR12</accession>
<dbReference type="InterPro" id="IPR004331">
    <property type="entry name" value="SPX_dom"/>
</dbReference>
<sequence>MKFGKRLKKQIEETIPSWRDKFLSYKELKQLVRLISSSSGNKAESDFVSLLNSEIDKFNSFFMEMEEDFIIRHKELQQRIEKVQKSWGPSGTHPCGLTYKEEIGRIREDIVNFHGEMVLLINYSNINYIGLAKILKKYDKRTGGVLRLPYIQKVVEQPFFTTDVTSKLVKELESTIDRMFPAEASGGIGRGRKREKQEEEDHIALLHTRKRETAEQVGVGEGIFRNTVAALLTMQEIRKGSNTSSQNNNHLSESDHLIQSIHLNFPPVPIL</sequence>
<dbReference type="PROSITE" id="PS51382">
    <property type="entry name" value="SPX"/>
    <property type="match status" value="1"/>
</dbReference>
<gene>
    <name evidence="2" type="ORF">Cgig2_013095</name>
</gene>
<reference evidence="2" key="1">
    <citation type="submission" date="2022-04" db="EMBL/GenBank/DDBJ databases">
        <title>Carnegiea gigantea Genome sequencing and assembly v2.</title>
        <authorList>
            <person name="Copetti D."/>
            <person name="Sanderson M.J."/>
            <person name="Burquez A."/>
            <person name="Wojciechowski M.F."/>
        </authorList>
    </citation>
    <scope>NUCLEOTIDE SEQUENCE</scope>
    <source>
        <strain evidence="2">SGP5-SGP5p</strain>
        <tissue evidence="2">Aerial part</tissue>
    </source>
</reference>
<organism evidence="2 3">
    <name type="scientific">Carnegiea gigantea</name>
    <dbReference type="NCBI Taxonomy" id="171969"/>
    <lineage>
        <taxon>Eukaryota</taxon>
        <taxon>Viridiplantae</taxon>
        <taxon>Streptophyta</taxon>
        <taxon>Embryophyta</taxon>
        <taxon>Tracheophyta</taxon>
        <taxon>Spermatophyta</taxon>
        <taxon>Magnoliopsida</taxon>
        <taxon>eudicotyledons</taxon>
        <taxon>Gunneridae</taxon>
        <taxon>Pentapetalae</taxon>
        <taxon>Caryophyllales</taxon>
        <taxon>Cactineae</taxon>
        <taxon>Cactaceae</taxon>
        <taxon>Cactoideae</taxon>
        <taxon>Echinocereeae</taxon>
        <taxon>Carnegiea</taxon>
    </lineage>
</organism>
<comment type="caution">
    <text evidence="2">The sequence shown here is derived from an EMBL/GenBank/DDBJ whole genome shotgun (WGS) entry which is preliminary data.</text>
</comment>
<dbReference type="PANTHER" id="PTHR45978:SF2">
    <property type="entry name" value="SPX DOMAIN-CONTAINING PROTEIN 3"/>
    <property type="match status" value="1"/>
</dbReference>
<proteinExistence type="predicted"/>
<evidence type="ECO:0000313" key="2">
    <source>
        <dbReference type="EMBL" id="KAJ8447318.1"/>
    </source>
</evidence>
<evidence type="ECO:0000259" key="1">
    <source>
        <dbReference type="PROSITE" id="PS51382"/>
    </source>
</evidence>
<feature type="domain" description="SPX" evidence="1">
    <location>
        <begin position="1"/>
        <end position="152"/>
    </location>
</feature>
<keyword evidence="3" id="KW-1185">Reference proteome</keyword>
<dbReference type="PANTHER" id="PTHR45978">
    <property type="entry name" value="SPX DOMAIN-CONTAINING PROTEIN 3"/>
    <property type="match status" value="1"/>
</dbReference>
<dbReference type="Proteomes" id="UP001153076">
    <property type="component" value="Unassembled WGS sequence"/>
</dbReference>
<name>A0A9Q1KR12_9CARY</name>